<dbReference type="EMBL" id="CP013747">
    <property type="protein sequence ID" value="ALV43120.1"/>
    <property type="molecule type" value="Genomic_DNA"/>
</dbReference>
<reference evidence="1 2" key="1">
    <citation type="submission" date="2015-12" db="EMBL/GenBank/DDBJ databases">
        <authorList>
            <person name="Shamseldin A."/>
            <person name="Moawad H."/>
            <person name="Abd El-Rahim W.M."/>
            <person name="Sadowsky M.J."/>
        </authorList>
    </citation>
    <scope>NUCLEOTIDE SEQUENCE [LARGE SCALE GENOMIC DNA]</scope>
    <source>
        <strain evidence="1 2">Ar51</strain>
    </source>
</reference>
<evidence type="ECO:0000313" key="2">
    <source>
        <dbReference type="Proteomes" id="UP000065151"/>
    </source>
</evidence>
<dbReference type="AlphaFoldDB" id="A0A0U3PCA0"/>
<sequence>MDLTQATLGLAFKKAFYQAVKTLMATGYETEHVYVVFGPPTTYNPEDIVSFGRVSSGQAAATMSTNRSREETLTLEVVISCALGGDEDAALATSERSTELLRLIERLVRMDDTTLGGAVRECVLTSYESETEVTDEGMATDIAATFTAKARITA</sequence>
<dbReference type="STRING" id="121292.AU252_19770"/>
<accession>A0A0U3PCA0</accession>
<dbReference type="RefSeq" id="WP_058932173.1">
    <property type="nucleotide sequence ID" value="NZ_CP013747.1"/>
</dbReference>
<organism evidence="1">
    <name type="scientific">Pseudarthrobacter sulfonivorans</name>
    <dbReference type="NCBI Taxonomy" id="121292"/>
    <lineage>
        <taxon>Bacteria</taxon>
        <taxon>Bacillati</taxon>
        <taxon>Actinomycetota</taxon>
        <taxon>Actinomycetes</taxon>
        <taxon>Micrococcales</taxon>
        <taxon>Micrococcaceae</taxon>
        <taxon>Pseudarthrobacter</taxon>
    </lineage>
</organism>
<gene>
    <name evidence="1" type="ORF">AU252_19770</name>
</gene>
<name>A0A0U3PCA0_9MICC</name>
<evidence type="ECO:0000313" key="1">
    <source>
        <dbReference type="EMBL" id="ALV43120.1"/>
    </source>
</evidence>
<protein>
    <submittedName>
        <fullName evidence="1">Uncharacterized protein</fullName>
    </submittedName>
</protein>
<proteinExistence type="predicted"/>
<dbReference type="KEGG" id="psul:AU252_19770"/>
<dbReference type="Proteomes" id="UP000065151">
    <property type="component" value="Chromosome"/>
</dbReference>